<protein>
    <recommendedName>
        <fullName evidence="4">DUF3325 domain-containing protein</fullName>
    </recommendedName>
</protein>
<comment type="caution">
    <text evidence="2">The sequence shown here is derived from an EMBL/GenBank/DDBJ whole genome shotgun (WGS) entry which is preliminary data.</text>
</comment>
<accession>A0A840A2X1</accession>
<dbReference type="InterPro" id="IPR021762">
    <property type="entry name" value="DUF3325"/>
</dbReference>
<evidence type="ECO:0008006" key="4">
    <source>
        <dbReference type="Google" id="ProtNLM"/>
    </source>
</evidence>
<dbReference type="AlphaFoldDB" id="A0A840A2X1"/>
<dbReference type="Proteomes" id="UP000530564">
    <property type="component" value="Unassembled WGS sequence"/>
</dbReference>
<reference evidence="2 3" key="1">
    <citation type="submission" date="2020-08" db="EMBL/GenBank/DDBJ databases">
        <title>Genomic Encyclopedia of Type Strains, Phase IV (KMG-IV): sequencing the most valuable type-strain genomes for metagenomic binning, comparative biology and taxonomic classification.</title>
        <authorList>
            <person name="Goeker M."/>
        </authorList>
    </citation>
    <scope>NUCLEOTIDE SEQUENCE [LARGE SCALE GENOMIC DNA]</scope>
    <source>
        <strain evidence="2 3">DSM 21793</strain>
    </source>
</reference>
<keyword evidence="1" id="KW-0812">Transmembrane</keyword>
<dbReference type="RefSeq" id="WP_183776798.1">
    <property type="nucleotide sequence ID" value="NZ_JACIDK010000009.1"/>
</dbReference>
<name>A0A840A2X1_9CAUL</name>
<keyword evidence="1" id="KW-0472">Membrane</keyword>
<feature type="transmembrane region" description="Helical" evidence="1">
    <location>
        <begin position="92"/>
        <end position="114"/>
    </location>
</feature>
<evidence type="ECO:0000313" key="3">
    <source>
        <dbReference type="Proteomes" id="UP000530564"/>
    </source>
</evidence>
<feature type="transmembrane region" description="Helical" evidence="1">
    <location>
        <begin position="41"/>
        <end position="59"/>
    </location>
</feature>
<dbReference type="Pfam" id="PF11804">
    <property type="entry name" value="DUF3325"/>
    <property type="match status" value="1"/>
</dbReference>
<keyword evidence="1" id="KW-1133">Transmembrane helix</keyword>
<dbReference type="EMBL" id="JACIDK010000009">
    <property type="protein sequence ID" value="MBB3893315.1"/>
    <property type="molecule type" value="Genomic_DNA"/>
</dbReference>
<gene>
    <name evidence="2" type="ORF">GGQ61_004057</name>
</gene>
<organism evidence="2 3">
    <name type="scientific">Phenylobacterium haematophilum</name>
    <dbReference type="NCBI Taxonomy" id="98513"/>
    <lineage>
        <taxon>Bacteria</taxon>
        <taxon>Pseudomonadati</taxon>
        <taxon>Pseudomonadota</taxon>
        <taxon>Alphaproteobacteria</taxon>
        <taxon>Caulobacterales</taxon>
        <taxon>Caulobacteraceae</taxon>
        <taxon>Phenylobacterium</taxon>
    </lineage>
</organism>
<proteinExistence type="predicted"/>
<keyword evidence="3" id="KW-1185">Reference proteome</keyword>
<sequence>MIHLAMLLFAYAGFVGICASMAKHQPELLGAKLEPLRQRQVRWGGAAGLAAAYACAVWADGWRFGSVEWVGAISLAALTLTLVAPYRPRQVAQAGAGAAFVGAMLAASALLLSIR</sequence>
<evidence type="ECO:0000313" key="2">
    <source>
        <dbReference type="EMBL" id="MBB3893315.1"/>
    </source>
</evidence>
<evidence type="ECO:0000256" key="1">
    <source>
        <dbReference type="SAM" id="Phobius"/>
    </source>
</evidence>